<dbReference type="EMBL" id="FNRJ01000019">
    <property type="protein sequence ID" value="SEB11640.1"/>
    <property type="molecule type" value="Genomic_DNA"/>
</dbReference>
<dbReference type="Proteomes" id="UP000242469">
    <property type="component" value="Unassembled WGS sequence"/>
</dbReference>
<protein>
    <submittedName>
        <fullName evidence="1">Uncharacterized protein</fullName>
    </submittedName>
</protein>
<accession>A0A1H4GRH6</accession>
<gene>
    <name evidence="1" type="ORF">SAMN02745729_1198</name>
</gene>
<name>A0A1H4GRH6_9GAMM</name>
<evidence type="ECO:0000313" key="1">
    <source>
        <dbReference type="EMBL" id="SEB11640.1"/>
    </source>
</evidence>
<keyword evidence="2" id="KW-1185">Reference proteome</keyword>
<organism evidence="1 2">
    <name type="scientific">Marinobacterium iners DSM 11526</name>
    <dbReference type="NCBI Taxonomy" id="1122198"/>
    <lineage>
        <taxon>Bacteria</taxon>
        <taxon>Pseudomonadati</taxon>
        <taxon>Pseudomonadota</taxon>
        <taxon>Gammaproteobacteria</taxon>
        <taxon>Oceanospirillales</taxon>
        <taxon>Oceanospirillaceae</taxon>
        <taxon>Marinobacterium</taxon>
    </lineage>
</organism>
<proteinExistence type="predicted"/>
<reference evidence="2" key="1">
    <citation type="submission" date="2016-10" db="EMBL/GenBank/DDBJ databases">
        <authorList>
            <person name="Varghese N."/>
            <person name="Submissions S."/>
        </authorList>
    </citation>
    <scope>NUCLEOTIDE SEQUENCE [LARGE SCALE GENOMIC DNA]</scope>
    <source>
        <strain evidence="2">DSM 11526</strain>
    </source>
</reference>
<dbReference type="STRING" id="1122198.SAMN02745729_1198"/>
<dbReference type="AlphaFoldDB" id="A0A1H4GRH6"/>
<sequence length="199" mass="22407">MPLYKQTSKPVCAMGTLQKPDYDQRYNKQSSRTAHAAQRDGRACAADPQVVVPATPAGQYISGIAALNIPRPEGTGDWHFARAFKPRSRKPRTFLMGDGCPEDTRPWLGEAGIEDVTAIVESMLVPHESPRTYAASHARAIADLVLVATKRNQPLDHIHIDDWMHTQDQKEQVYELLSYAKGKLESDQWRRLQEWKLSS</sequence>
<evidence type="ECO:0000313" key="2">
    <source>
        <dbReference type="Proteomes" id="UP000242469"/>
    </source>
</evidence>